<dbReference type="InterPro" id="IPR040096">
    <property type="entry name" value="Ric1"/>
</dbReference>
<dbReference type="OrthoDB" id="67540at2759"/>
<evidence type="ECO:0000313" key="3">
    <source>
        <dbReference type="Proteomes" id="UP001151699"/>
    </source>
</evidence>
<dbReference type="GO" id="GO:0000139">
    <property type="term" value="C:Golgi membrane"/>
    <property type="evidence" value="ECO:0007669"/>
    <property type="project" value="TreeGrafter"/>
</dbReference>
<dbReference type="Proteomes" id="UP001151699">
    <property type="component" value="Unassembled WGS sequence"/>
</dbReference>
<dbReference type="GO" id="GO:0034066">
    <property type="term" value="C:Ric1-Rgp1 guanyl-nucleotide exchange factor complex"/>
    <property type="evidence" value="ECO:0007669"/>
    <property type="project" value="InterPro"/>
</dbReference>
<dbReference type="PANTHER" id="PTHR22746">
    <property type="entry name" value="RAB6A-GEF COMPLEX PARTNER PROTEIN 1"/>
    <property type="match status" value="1"/>
</dbReference>
<sequence>AEEFFIEVIIQRHARRLLQEKKLEALGYMSAALDFHLVRNDRAARIEDFVATLKQLHDDLEWPKPSLELKLNRRGSEKSQQESPSYSVQSLRIEANLGTGDSGYTSLPANSYFENPVPSEQSVNSFFSTTDNPSTEPPFVYNPDLSNLALQNMSLVKFNELGKISEEGDTLPSNAKYTQPSSKLAQKSRSDSYKKEHFVTLNETEAKIPSIDTTSVVSEQTSTSFWGDDNASFLTQDDQQYNRAVETLAIQNTRQLSQKLEVKIRYLLQIFTEANCLDLALLLSILLLDAASVSRITNSAIRSGSLAICRQLRNGLKDITRWSFQECLGYRPFMMVLQQQVNLLDRFVIKQESIPNFVTSACNQHPKPSQIIAIENLEQYSKNTQLLNSTSAISESHKVESNKMNEITGSKLIKSHSDTNILSETKINSIKPIVSSVKSSLTNVVTPEETSNGCSIM</sequence>
<keyword evidence="3" id="KW-1185">Reference proteome</keyword>
<comment type="caution">
    <text evidence="2">The sequence shown here is derived from an EMBL/GenBank/DDBJ whole genome shotgun (WGS) entry which is preliminary data.</text>
</comment>
<dbReference type="PANTHER" id="PTHR22746:SF10">
    <property type="entry name" value="GUANINE NUCLEOTIDE EXCHANGE FACTOR SUBUNIT RIC1"/>
    <property type="match status" value="1"/>
</dbReference>
<proteinExistence type="predicted"/>
<feature type="compositionally biased region" description="Polar residues" evidence="1">
    <location>
        <begin position="171"/>
        <end position="187"/>
    </location>
</feature>
<dbReference type="GO" id="GO:0005829">
    <property type="term" value="C:cytosol"/>
    <property type="evidence" value="ECO:0007669"/>
    <property type="project" value="TreeGrafter"/>
</dbReference>
<reference evidence="2" key="1">
    <citation type="submission" date="2022-07" db="EMBL/GenBank/DDBJ databases">
        <authorList>
            <person name="Trinca V."/>
            <person name="Uliana J.V.C."/>
            <person name="Torres T.T."/>
            <person name="Ward R.J."/>
            <person name="Monesi N."/>
        </authorList>
    </citation>
    <scope>NUCLEOTIDE SEQUENCE</scope>
    <source>
        <strain evidence="2">HSMRA1968</strain>
        <tissue evidence="2">Whole embryos</tissue>
    </source>
</reference>
<evidence type="ECO:0000313" key="2">
    <source>
        <dbReference type="EMBL" id="KAJ6633723.1"/>
    </source>
</evidence>
<feature type="non-terminal residue" evidence="2">
    <location>
        <position position="1"/>
    </location>
</feature>
<name>A0A9Q0MLW5_9DIPT</name>
<gene>
    <name evidence="2" type="primary">Rich_2</name>
    <name evidence="2" type="ORF">Bhyg_16828</name>
</gene>
<protein>
    <submittedName>
        <fullName evidence="2">Guanine nucleotide exchange factor subunit Rich</fullName>
    </submittedName>
</protein>
<dbReference type="AlphaFoldDB" id="A0A9Q0MLW5"/>
<accession>A0A9Q0MLW5</accession>
<dbReference type="EMBL" id="WJQU01001776">
    <property type="protein sequence ID" value="KAJ6633723.1"/>
    <property type="molecule type" value="Genomic_DNA"/>
</dbReference>
<feature type="region of interest" description="Disordered" evidence="1">
    <location>
        <begin position="167"/>
        <end position="189"/>
    </location>
</feature>
<dbReference type="GO" id="GO:0006886">
    <property type="term" value="P:intracellular protein transport"/>
    <property type="evidence" value="ECO:0007669"/>
    <property type="project" value="InterPro"/>
</dbReference>
<dbReference type="GO" id="GO:0042147">
    <property type="term" value="P:retrograde transport, endosome to Golgi"/>
    <property type="evidence" value="ECO:0007669"/>
    <property type="project" value="TreeGrafter"/>
</dbReference>
<organism evidence="2 3">
    <name type="scientific">Pseudolycoriella hygida</name>
    <dbReference type="NCBI Taxonomy" id="35572"/>
    <lineage>
        <taxon>Eukaryota</taxon>
        <taxon>Metazoa</taxon>
        <taxon>Ecdysozoa</taxon>
        <taxon>Arthropoda</taxon>
        <taxon>Hexapoda</taxon>
        <taxon>Insecta</taxon>
        <taxon>Pterygota</taxon>
        <taxon>Neoptera</taxon>
        <taxon>Endopterygota</taxon>
        <taxon>Diptera</taxon>
        <taxon>Nematocera</taxon>
        <taxon>Sciaroidea</taxon>
        <taxon>Sciaridae</taxon>
        <taxon>Pseudolycoriella</taxon>
    </lineage>
</organism>
<evidence type="ECO:0000256" key="1">
    <source>
        <dbReference type="SAM" id="MobiDB-lite"/>
    </source>
</evidence>